<dbReference type="PROSITE" id="PS51318">
    <property type="entry name" value="TAT"/>
    <property type="match status" value="1"/>
</dbReference>
<feature type="signal peptide" evidence="2">
    <location>
        <begin position="1"/>
        <end position="21"/>
    </location>
</feature>
<organism evidence="3 4">
    <name type="scientific">Caenispirillum bisanense</name>
    <dbReference type="NCBI Taxonomy" id="414052"/>
    <lineage>
        <taxon>Bacteria</taxon>
        <taxon>Pseudomonadati</taxon>
        <taxon>Pseudomonadota</taxon>
        <taxon>Alphaproteobacteria</taxon>
        <taxon>Rhodospirillales</taxon>
        <taxon>Novispirillaceae</taxon>
        <taxon>Caenispirillum</taxon>
    </lineage>
</organism>
<evidence type="ECO:0000256" key="1">
    <source>
        <dbReference type="SAM" id="MobiDB-lite"/>
    </source>
</evidence>
<feature type="region of interest" description="Disordered" evidence="1">
    <location>
        <begin position="126"/>
        <end position="145"/>
    </location>
</feature>
<gene>
    <name evidence="3" type="ORF">SAMN05421508_104360</name>
</gene>
<dbReference type="InterPro" id="IPR006311">
    <property type="entry name" value="TAT_signal"/>
</dbReference>
<proteinExistence type="predicted"/>
<name>A0A286GJ02_9PROT</name>
<protein>
    <submittedName>
        <fullName evidence="3">Uncharacterized protein</fullName>
    </submittedName>
</protein>
<dbReference type="Proteomes" id="UP000219621">
    <property type="component" value="Unassembled WGS sequence"/>
</dbReference>
<evidence type="ECO:0000256" key="2">
    <source>
        <dbReference type="SAM" id="SignalP"/>
    </source>
</evidence>
<evidence type="ECO:0000313" key="3">
    <source>
        <dbReference type="EMBL" id="SOD95498.1"/>
    </source>
</evidence>
<dbReference type="RefSeq" id="WP_097279307.1">
    <property type="nucleotide sequence ID" value="NZ_OCNJ01000004.1"/>
</dbReference>
<dbReference type="OrthoDB" id="7282188at2"/>
<sequence>MALRRSLLAAAAGLTVGAAVAAPAVAADEQIAHSSRHGMKIVAKDAGAGWCGSDVVLHIEAEDPARFASADFPPLVQVIGSRVLADRCPAAARATIVGTGPGGAEAWRGFAEKAGEWRAAATAVAAPAPAPTSPAQTAAAPAPAPKEVALAPATSAPSPAPAVPVAPTTPVVAAPAAASAPVGIVKGSGPILGDWTGSYTCKTWQRESRFDVTLSVYEAEGAAFTAWVELADKDHSGTRASGRTKVTGFFNDAARQLQVQYKDWLATPAAPFPDQFGGTIDMAAGTIEIPDRCMEGGKIVLKKTGEQPKTAERILATITEGESLRKIELATPRPNRLVGLLPPGEYRSPDCNAFIAWYNSAPAGQRLRLFADTNPNAGVLAHYSDDLSQRYFGSPAYYWLGNDGLHGEFRKACETLYRTQRGLADKIYETIADSRSRNEMVVRRQDDDRMDGWFAMDLMRGAFPEDTYALASMFDTAAEVTELVGYNGMNLRGAVTMGDVQNVVTDAMRYKELLAAKVVDAKVAHIAGTSDDLDGLRAAEKTVSKALAWLGETPPLAAKKAIDDAWAAKRKAVADRVLADSAGWAGSLDPTMANLEVVNARVDEIDLTLGAILSDNQKRDLAASVDAFRLKARKAVLVAATAEVGDAGSEMDAIADLRRRREAVLAQVRREPALPELAAYEAAVDAKVAEIAKANIGVFQSHLDSIAVSWSALDDLADIRARTLEELGQTLGATYVAAADARRTAVVTALADQAIADINGMNLTYKDVDEVEAAVRDAVAPFVEEVDAAQRERVLAAGNAYVAKLLDEGFEQFRIDIDGEKKTLQGALDVAAIAGQYRHRAEGMPAFGRYADFAAGWARETLTEACSAMLDKGKISGGQAERPFLVGSEILPLRNVLCFLREDQQVAEYKEPGLLFGSDVYALKLYSENEGFISLTLDMMEVKPGQEALTVTQIDDGKSIERVSLKEWREKSAFVFPGAARVAKIRGEFCPKGAPDQAKIKDLRASDAGRVILYCSL</sequence>
<dbReference type="AlphaFoldDB" id="A0A286GJ02"/>
<feature type="chain" id="PRO_5012493381" evidence="2">
    <location>
        <begin position="22"/>
        <end position="1017"/>
    </location>
</feature>
<reference evidence="3 4" key="1">
    <citation type="submission" date="2017-09" db="EMBL/GenBank/DDBJ databases">
        <authorList>
            <person name="Ehlers B."/>
            <person name="Leendertz F.H."/>
        </authorList>
    </citation>
    <scope>NUCLEOTIDE SEQUENCE [LARGE SCALE GENOMIC DNA]</scope>
    <source>
        <strain evidence="3 4">USBA 140</strain>
    </source>
</reference>
<keyword evidence="2" id="KW-0732">Signal</keyword>
<dbReference type="EMBL" id="OCNJ01000004">
    <property type="protein sequence ID" value="SOD95498.1"/>
    <property type="molecule type" value="Genomic_DNA"/>
</dbReference>
<accession>A0A286GJ02</accession>
<evidence type="ECO:0000313" key="4">
    <source>
        <dbReference type="Proteomes" id="UP000219621"/>
    </source>
</evidence>
<keyword evidence="4" id="KW-1185">Reference proteome</keyword>